<gene>
    <name evidence="4" type="ORF">LARSCL_LOCUS71</name>
</gene>
<dbReference type="PANTHER" id="PTHR43115">
    <property type="entry name" value="DEHYDROGENASE/REDUCTASE SDR FAMILY MEMBER 11"/>
    <property type="match status" value="1"/>
</dbReference>
<keyword evidence="5" id="KW-1185">Reference proteome</keyword>
<dbReference type="InterPro" id="IPR036291">
    <property type="entry name" value="NAD(P)-bd_dom_sf"/>
</dbReference>
<evidence type="ECO:0000313" key="5">
    <source>
        <dbReference type="Proteomes" id="UP001497382"/>
    </source>
</evidence>
<reference evidence="4 5" key="1">
    <citation type="submission" date="2024-04" db="EMBL/GenBank/DDBJ databases">
        <authorList>
            <person name="Rising A."/>
            <person name="Reimegard J."/>
            <person name="Sonavane S."/>
            <person name="Akerstrom W."/>
            <person name="Nylinder S."/>
            <person name="Hedman E."/>
            <person name="Kallberg Y."/>
        </authorList>
    </citation>
    <scope>NUCLEOTIDE SEQUENCE [LARGE SCALE GENOMIC DNA]</scope>
</reference>
<evidence type="ECO:0000256" key="2">
    <source>
        <dbReference type="ARBA" id="ARBA00023002"/>
    </source>
</evidence>
<proteinExistence type="inferred from homology"/>
<dbReference type="EMBL" id="CAXIEN010000001">
    <property type="protein sequence ID" value="CAL1260854.1"/>
    <property type="molecule type" value="Genomic_DNA"/>
</dbReference>
<dbReference type="SUPFAM" id="SSF51735">
    <property type="entry name" value="NAD(P)-binding Rossmann-fold domains"/>
    <property type="match status" value="1"/>
</dbReference>
<organism evidence="4 5">
    <name type="scientific">Larinioides sclopetarius</name>
    <dbReference type="NCBI Taxonomy" id="280406"/>
    <lineage>
        <taxon>Eukaryota</taxon>
        <taxon>Metazoa</taxon>
        <taxon>Ecdysozoa</taxon>
        <taxon>Arthropoda</taxon>
        <taxon>Chelicerata</taxon>
        <taxon>Arachnida</taxon>
        <taxon>Araneae</taxon>
        <taxon>Araneomorphae</taxon>
        <taxon>Entelegynae</taxon>
        <taxon>Araneoidea</taxon>
        <taxon>Araneidae</taxon>
        <taxon>Larinioides</taxon>
    </lineage>
</organism>
<dbReference type="GO" id="GO:0016616">
    <property type="term" value="F:oxidoreductase activity, acting on the CH-OH group of donors, NAD or NADP as acceptor"/>
    <property type="evidence" value="ECO:0007669"/>
    <property type="project" value="UniProtKB-ARBA"/>
</dbReference>
<evidence type="ECO:0000313" key="4">
    <source>
        <dbReference type="EMBL" id="CAL1260854.1"/>
    </source>
</evidence>
<dbReference type="Proteomes" id="UP001497382">
    <property type="component" value="Unassembled WGS sequence"/>
</dbReference>
<dbReference type="FunFam" id="3.40.50.720:FF:000047">
    <property type="entry name" value="NADP-dependent L-serine/L-allo-threonine dehydrogenase"/>
    <property type="match status" value="1"/>
</dbReference>
<evidence type="ECO:0000256" key="1">
    <source>
        <dbReference type="ARBA" id="ARBA00006484"/>
    </source>
</evidence>
<protein>
    <recommendedName>
        <fullName evidence="6">Dehydrogenase/reductase SDR family member 11</fullName>
    </recommendedName>
</protein>
<keyword evidence="2" id="KW-0560">Oxidoreductase</keyword>
<evidence type="ECO:0000256" key="3">
    <source>
        <dbReference type="RuleBase" id="RU000363"/>
    </source>
</evidence>
<dbReference type="InterPro" id="IPR002347">
    <property type="entry name" value="SDR_fam"/>
</dbReference>
<comment type="similarity">
    <text evidence="1 3">Belongs to the short-chain dehydrogenases/reductases (SDR) family.</text>
</comment>
<dbReference type="AlphaFoldDB" id="A0AAV1YPL4"/>
<dbReference type="PRINTS" id="PR00081">
    <property type="entry name" value="GDHRDH"/>
</dbReference>
<dbReference type="Gene3D" id="3.40.50.720">
    <property type="entry name" value="NAD(P)-binding Rossmann-like Domain"/>
    <property type="match status" value="1"/>
</dbReference>
<name>A0AAV1YPL4_9ARAC</name>
<dbReference type="PRINTS" id="PR00080">
    <property type="entry name" value="SDRFAMILY"/>
</dbReference>
<dbReference type="Pfam" id="PF00106">
    <property type="entry name" value="adh_short"/>
    <property type="match status" value="1"/>
</dbReference>
<sequence length="298" mass="32690">MLRNLGTNLAKECNKIITTTGFLYSSALSSIAGRRMSEQMERWNGRVALVTGASSGIGAALCQTLVQHGMKVVGCSRNVDRIKALADEDAVKKASGELMAVRCDVTEESDILSTFDEIRRTFGRLDICINNAGIGHDAPLLSGKTADFKNMLDVNVLGLTICTREAVKLMTENAVNDGQIIHISSIGGHYLPTESWVGASFYCGTKFMVRCLTEGLRRELKALKSQIRVSFFLQSISPGLVQTGFFDNYLKDSPSIKPSDIFQFNPLQPKDIADSVLYILSTPQQVEVHDIIIRPYSS</sequence>
<comment type="caution">
    <text evidence="4">The sequence shown here is derived from an EMBL/GenBank/DDBJ whole genome shotgun (WGS) entry which is preliminary data.</text>
</comment>
<dbReference type="PANTHER" id="PTHR43115:SF4">
    <property type="entry name" value="DEHYDROGENASE_REDUCTASE SDR FAMILY MEMBER 11"/>
    <property type="match status" value="1"/>
</dbReference>
<evidence type="ECO:0008006" key="6">
    <source>
        <dbReference type="Google" id="ProtNLM"/>
    </source>
</evidence>
<accession>A0AAV1YPL4</accession>